<dbReference type="InterPro" id="IPR008409">
    <property type="entry name" value="SPF27"/>
</dbReference>
<keyword evidence="9" id="KW-1185">Reference proteome</keyword>
<evidence type="ECO:0000313" key="9">
    <source>
        <dbReference type="Proteomes" id="UP001648503"/>
    </source>
</evidence>
<organism evidence="8 9">
    <name type="scientific">Batrachochytrium salamandrivorans</name>
    <dbReference type="NCBI Taxonomy" id="1357716"/>
    <lineage>
        <taxon>Eukaryota</taxon>
        <taxon>Fungi</taxon>
        <taxon>Fungi incertae sedis</taxon>
        <taxon>Chytridiomycota</taxon>
        <taxon>Chytridiomycota incertae sedis</taxon>
        <taxon>Chytridiomycetes</taxon>
        <taxon>Rhizophydiales</taxon>
        <taxon>Rhizophydiales incertae sedis</taxon>
        <taxon>Batrachochytrium</taxon>
    </lineage>
</organism>
<feature type="coiled-coil region" evidence="7">
    <location>
        <begin position="127"/>
        <end position="154"/>
    </location>
</feature>
<evidence type="ECO:0000256" key="1">
    <source>
        <dbReference type="ARBA" id="ARBA00004123"/>
    </source>
</evidence>
<evidence type="ECO:0000256" key="2">
    <source>
        <dbReference type="ARBA" id="ARBA00010788"/>
    </source>
</evidence>
<evidence type="ECO:0000313" key="8">
    <source>
        <dbReference type="EMBL" id="KAH6599820.1"/>
    </source>
</evidence>
<protein>
    <recommendedName>
        <fullName evidence="10">Pre-mRNA-splicing factor SPF27</fullName>
    </recommendedName>
</protein>
<keyword evidence="4" id="KW-0747">Spliceosome</keyword>
<dbReference type="Pfam" id="PF05700">
    <property type="entry name" value="BCAS2"/>
    <property type="match status" value="1"/>
</dbReference>
<evidence type="ECO:0000256" key="5">
    <source>
        <dbReference type="ARBA" id="ARBA00023187"/>
    </source>
</evidence>
<comment type="similarity">
    <text evidence="2">Belongs to the SPF27 family.</text>
</comment>
<evidence type="ECO:0008006" key="10">
    <source>
        <dbReference type="Google" id="ProtNLM"/>
    </source>
</evidence>
<evidence type="ECO:0000256" key="3">
    <source>
        <dbReference type="ARBA" id="ARBA00022664"/>
    </source>
</evidence>
<keyword evidence="7" id="KW-0175">Coiled coil</keyword>
<evidence type="ECO:0000256" key="7">
    <source>
        <dbReference type="SAM" id="Coils"/>
    </source>
</evidence>
<comment type="caution">
    <text evidence="8">The sequence shown here is derived from an EMBL/GenBank/DDBJ whole genome shotgun (WGS) entry which is preliminary data.</text>
</comment>
<proteinExistence type="inferred from homology"/>
<dbReference type="PANTHER" id="PTHR13296">
    <property type="entry name" value="BCAS2 PROTEIN"/>
    <property type="match status" value="1"/>
</dbReference>
<dbReference type="EMBL" id="JAFCIX010000059">
    <property type="protein sequence ID" value="KAH6599820.1"/>
    <property type="molecule type" value="Genomic_DNA"/>
</dbReference>
<sequence length="204" mass="23285">MDSLDDITVDCLPYIDPDYDPDVVQALIDAEIQTTLLQRPTAAMLDNDSVILFKDRPALKDLLDKAAVGTKTQTIDTVRFRLQTPVDDKGWSEAISNAQAQLEHQGQRLINLELVTRMGANSWRIHNYQLEATVKNLKCQLEACKEEIEAVNKIRKADQMHARPTLVSMEERWSELIRSIISVRMENQRLDTQIEQLKTQVAVQ</sequence>
<keyword evidence="3" id="KW-0507">mRNA processing</keyword>
<comment type="subcellular location">
    <subcellularLocation>
        <location evidence="1">Nucleus</location>
    </subcellularLocation>
</comment>
<evidence type="ECO:0000256" key="6">
    <source>
        <dbReference type="ARBA" id="ARBA00023242"/>
    </source>
</evidence>
<dbReference type="PANTHER" id="PTHR13296:SF0">
    <property type="entry name" value="PRE-MRNA-SPLICING FACTOR SPF27"/>
    <property type="match status" value="1"/>
</dbReference>
<keyword evidence="5" id="KW-0508">mRNA splicing</keyword>
<name>A0ABQ8FN99_9FUNG</name>
<accession>A0ABQ8FN99</accession>
<keyword evidence="6" id="KW-0539">Nucleus</keyword>
<reference evidence="8 9" key="1">
    <citation type="submission" date="2021-02" db="EMBL/GenBank/DDBJ databases">
        <title>Variation within the Batrachochytrium salamandrivorans European outbreak.</title>
        <authorList>
            <person name="Kelly M."/>
            <person name="Pasmans F."/>
            <person name="Shea T.P."/>
            <person name="Munoz J.F."/>
            <person name="Carranza S."/>
            <person name="Cuomo C.A."/>
            <person name="Martel A."/>
        </authorList>
    </citation>
    <scope>NUCLEOTIDE SEQUENCE [LARGE SCALE GENOMIC DNA]</scope>
    <source>
        <strain evidence="8 9">AMFP18/2</strain>
    </source>
</reference>
<dbReference type="Proteomes" id="UP001648503">
    <property type="component" value="Unassembled WGS sequence"/>
</dbReference>
<gene>
    <name evidence="8" type="ORF">BASA50_002751</name>
</gene>
<evidence type="ECO:0000256" key="4">
    <source>
        <dbReference type="ARBA" id="ARBA00022728"/>
    </source>
</evidence>